<dbReference type="GO" id="GO:0004713">
    <property type="term" value="F:protein tyrosine kinase activity"/>
    <property type="evidence" value="ECO:0007669"/>
    <property type="project" value="TreeGrafter"/>
</dbReference>
<keyword evidence="3" id="KW-1185">Reference proteome</keyword>
<dbReference type="OrthoDB" id="745212at2"/>
<keyword evidence="1" id="KW-1133">Transmembrane helix</keyword>
<dbReference type="RefSeq" id="WP_146271751.1">
    <property type="nucleotide sequence ID" value="NZ_VOEI01000004.1"/>
</dbReference>
<accession>A0A563U1R0</accession>
<gene>
    <name evidence="2" type="ORF">FPZ42_12145</name>
</gene>
<dbReference type="GO" id="GO:0005886">
    <property type="term" value="C:plasma membrane"/>
    <property type="evidence" value="ECO:0007669"/>
    <property type="project" value="TreeGrafter"/>
</dbReference>
<dbReference type="PANTHER" id="PTHR32309:SF13">
    <property type="entry name" value="FERRIC ENTEROBACTIN TRANSPORT PROTEIN FEPE"/>
    <property type="match status" value="1"/>
</dbReference>
<sequence>MQDKNSDQITSGYIKGIAVDVFGYLKRKWLIIFVCGIIGGALALSYAIFKKNVYKAECTFVLQDGGSGGLGQYAGLASLAGINIESGDDGLFKGDNIFELYRSRTMIMKTLLTEVNFQGKKEMLIDRYIDNNKLRKQWEKQKLGNIQFKGSPDKFSRLQDSLVTDIVKKLNKSDLSVVKPDKKLSIIHVTLKSTDELFAQAFTNQIVKNVNDFYSQTKTKKSKFNVALLQKQADSVKAVINSSISSAASSLDASPNANPQLLVLKVPSQRKQVDLQTSAAVYGEIVKNLEISKLALQKETPLIEVIDPPILPLESNKLGKKIALVGGFAIAAILAAFVLVVKRVIGSAA</sequence>
<name>A0A563U1R0_9SPHI</name>
<evidence type="ECO:0000256" key="1">
    <source>
        <dbReference type="SAM" id="Phobius"/>
    </source>
</evidence>
<comment type="caution">
    <text evidence="2">The sequence shown here is derived from an EMBL/GenBank/DDBJ whole genome shotgun (WGS) entry which is preliminary data.</text>
</comment>
<evidence type="ECO:0000313" key="2">
    <source>
        <dbReference type="EMBL" id="TWR25350.1"/>
    </source>
</evidence>
<keyword evidence="1" id="KW-0472">Membrane</keyword>
<dbReference type="EMBL" id="VOEI01000004">
    <property type="protein sequence ID" value="TWR25350.1"/>
    <property type="molecule type" value="Genomic_DNA"/>
</dbReference>
<feature type="transmembrane region" description="Helical" evidence="1">
    <location>
        <begin position="29"/>
        <end position="49"/>
    </location>
</feature>
<protein>
    <submittedName>
        <fullName evidence="2">Lipopolysaccharide biosynthesis protein</fullName>
    </submittedName>
</protein>
<proteinExistence type="predicted"/>
<evidence type="ECO:0000313" key="3">
    <source>
        <dbReference type="Proteomes" id="UP000318010"/>
    </source>
</evidence>
<keyword evidence="1" id="KW-0812">Transmembrane</keyword>
<dbReference type="Proteomes" id="UP000318010">
    <property type="component" value="Unassembled WGS sequence"/>
</dbReference>
<dbReference type="InterPro" id="IPR050445">
    <property type="entry name" value="Bact_polysacc_biosynth/exp"/>
</dbReference>
<organism evidence="2 3">
    <name type="scientific">Mucilaginibacter achroorhodeus</name>
    <dbReference type="NCBI Taxonomy" id="2599294"/>
    <lineage>
        <taxon>Bacteria</taxon>
        <taxon>Pseudomonadati</taxon>
        <taxon>Bacteroidota</taxon>
        <taxon>Sphingobacteriia</taxon>
        <taxon>Sphingobacteriales</taxon>
        <taxon>Sphingobacteriaceae</taxon>
        <taxon>Mucilaginibacter</taxon>
    </lineage>
</organism>
<reference evidence="2 3" key="1">
    <citation type="submission" date="2019-07" db="EMBL/GenBank/DDBJ databases">
        <authorList>
            <person name="Kim J."/>
        </authorList>
    </citation>
    <scope>NUCLEOTIDE SEQUENCE [LARGE SCALE GENOMIC DNA]</scope>
    <source>
        <strain evidence="2 3">MJ1a</strain>
    </source>
</reference>
<dbReference type="PANTHER" id="PTHR32309">
    <property type="entry name" value="TYROSINE-PROTEIN KINASE"/>
    <property type="match status" value="1"/>
</dbReference>
<feature type="transmembrane region" description="Helical" evidence="1">
    <location>
        <begin position="322"/>
        <end position="341"/>
    </location>
</feature>
<dbReference type="AlphaFoldDB" id="A0A563U1R0"/>